<proteinExistence type="inferred from homology"/>
<dbReference type="Proteomes" id="UP001595907">
    <property type="component" value="Unassembled WGS sequence"/>
</dbReference>
<comment type="similarity">
    <text evidence="5">Belongs to the GHMP kinase family.</text>
</comment>
<comment type="caution">
    <text evidence="8">The sequence shown here is derived from an EMBL/GenBank/DDBJ whole genome shotgun (WGS) entry which is preliminary data.</text>
</comment>
<gene>
    <name evidence="8" type="ORF">ACFOWM_00600</name>
</gene>
<protein>
    <submittedName>
        <fullName evidence="8">Dehydrogenase</fullName>
    </submittedName>
</protein>
<feature type="domain" description="GHMP kinase N-terminal" evidence="6">
    <location>
        <begin position="81"/>
        <end position="170"/>
    </location>
</feature>
<dbReference type="PANTHER" id="PTHR32463">
    <property type="entry name" value="L-FUCOSE KINASE"/>
    <property type="match status" value="1"/>
</dbReference>
<dbReference type="PANTHER" id="PTHR32463:SF0">
    <property type="entry name" value="L-FUCOSE KINASE"/>
    <property type="match status" value="1"/>
</dbReference>
<dbReference type="Gene3D" id="3.30.230.120">
    <property type="match status" value="1"/>
</dbReference>
<feature type="domain" description="GHMP kinase C-terminal" evidence="7">
    <location>
        <begin position="249"/>
        <end position="309"/>
    </location>
</feature>
<evidence type="ECO:0000256" key="4">
    <source>
        <dbReference type="ARBA" id="ARBA00022840"/>
    </source>
</evidence>
<evidence type="ECO:0000259" key="7">
    <source>
        <dbReference type="Pfam" id="PF08544"/>
    </source>
</evidence>
<dbReference type="InterPro" id="IPR013750">
    <property type="entry name" value="GHMP_kinase_C_dom"/>
</dbReference>
<sequence>MNYRKFYSKAPLRIGLAGGGTDVSPYADMFGGVVVNATISLYAHCSITIIEEPNIIIENTSTGERVHYPLQKILPYNHSFNLVIAVYNYFQKNDDVVPEGLHITVSVDAPLGSGLGTSSTLVVAVVGAFIELYQLSFSKYDIAHLAYYIERCELQLAGGRQDQYAATFGGINMMVFNPNDVVNVHNIIMNETALQQLQNNLLLYYTDTTRDSATIITEQVNNVLQNNLPSIEAMHQLKKQAQQMQIILSENNIDQMGELLHTGFAQKRQMAHNISNDFIEQIYNAAIAAGATGGKISGAGGGGFMIFYCPNNCKHNVAETILRFGGSIQPFEFTKNGLAHYCL</sequence>
<dbReference type="PIRSF" id="PIRSF036406">
    <property type="entry name" value="Hept_kin"/>
    <property type="match status" value="1"/>
</dbReference>
<accession>A0ABV8QMA4</accession>
<keyword evidence="2" id="KW-0547">Nucleotide-binding</keyword>
<dbReference type="Pfam" id="PF00288">
    <property type="entry name" value="GHMP_kinases_N"/>
    <property type="match status" value="1"/>
</dbReference>
<dbReference type="InterPro" id="IPR052203">
    <property type="entry name" value="GHMP_Kinase-Related"/>
</dbReference>
<name>A0ABV8QMA4_9BACT</name>
<evidence type="ECO:0000313" key="9">
    <source>
        <dbReference type="Proteomes" id="UP001595907"/>
    </source>
</evidence>
<reference evidence="9" key="1">
    <citation type="journal article" date="2019" name="Int. J. Syst. Evol. Microbiol.">
        <title>The Global Catalogue of Microorganisms (GCM) 10K type strain sequencing project: providing services to taxonomists for standard genome sequencing and annotation.</title>
        <authorList>
            <consortium name="The Broad Institute Genomics Platform"/>
            <consortium name="The Broad Institute Genome Sequencing Center for Infectious Disease"/>
            <person name="Wu L."/>
            <person name="Ma J."/>
        </authorList>
    </citation>
    <scope>NUCLEOTIDE SEQUENCE [LARGE SCALE GENOMIC DNA]</scope>
    <source>
        <strain evidence="9">CECT 8289</strain>
    </source>
</reference>
<dbReference type="InterPro" id="IPR036554">
    <property type="entry name" value="GHMP_kinase_C_sf"/>
</dbReference>
<evidence type="ECO:0000256" key="2">
    <source>
        <dbReference type="ARBA" id="ARBA00022741"/>
    </source>
</evidence>
<dbReference type="RefSeq" id="WP_379705564.1">
    <property type="nucleotide sequence ID" value="NZ_JBHSCZ010000001.1"/>
</dbReference>
<keyword evidence="4" id="KW-0067">ATP-binding</keyword>
<dbReference type="SUPFAM" id="SSF55060">
    <property type="entry name" value="GHMP Kinase, C-terminal domain"/>
    <property type="match status" value="1"/>
</dbReference>
<dbReference type="InterPro" id="IPR001174">
    <property type="entry name" value="HddA/FKP"/>
</dbReference>
<evidence type="ECO:0000256" key="1">
    <source>
        <dbReference type="ARBA" id="ARBA00022679"/>
    </source>
</evidence>
<evidence type="ECO:0000313" key="8">
    <source>
        <dbReference type="EMBL" id="MFC4261361.1"/>
    </source>
</evidence>
<dbReference type="InterPro" id="IPR020568">
    <property type="entry name" value="Ribosomal_Su5_D2-typ_SF"/>
</dbReference>
<evidence type="ECO:0000256" key="3">
    <source>
        <dbReference type="ARBA" id="ARBA00022777"/>
    </source>
</evidence>
<dbReference type="SUPFAM" id="SSF54211">
    <property type="entry name" value="Ribosomal protein S5 domain 2-like"/>
    <property type="match status" value="1"/>
</dbReference>
<dbReference type="PRINTS" id="PR00960">
    <property type="entry name" value="LMBPPROTEIN"/>
</dbReference>
<dbReference type="Pfam" id="PF08544">
    <property type="entry name" value="GHMP_kinases_C"/>
    <property type="match status" value="1"/>
</dbReference>
<keyword evidence="3" id="KW-0418">Kinase</keyword>
<evidence type="ECO:0000259" key="6">
    <source>
        <dbReference type="Pfam" id="PF00288"/>
    </source>
</evidence>
<keyword evidence="1" id="KW-0808">Transferase</keyword>
<evidence type="ECO:0000256" key="5">
    <source>
        <dbReference type="ARBA" id="ARBA00038121"/>
    </source>
</evidence>
<organism evidence="8 9">
    <name type="scientific">Ferruginibacter yonginensis</name>
    <dbReference type="NCBI Taxonomy" id="1310416"/>
    <lineage>
        <taxon>Bacteria</taxon>
        <taxon>Pseudomonadati</taxon>
        <taxon>Bacteroidota</taxon>
        <taxon>Chitinophagia</taxon>
        <taxon>Chitinophagales</taxon>
        <taxon>Chitinophagaceae</taxon>
        <taxon>Ferruginibacter</taxon>
    </lineage>
</organism>
<dbReference type="InterPro" id="IPR014606">
    <property type="entry name" value="Heptose_7-P_kinase"/>
</dbReference>
<keyword evidence="9" id="KW-1185">Reference proteome</keyword>
<dbReference type="InterPro" id="IPR006204">
    <property type="entry name" value="GHMP_kinase_N_dom"/>
</dbReference>
<dbReference type="EMBL" id="JBHSCZ010000001">
    <property type="protein sequence ID" value="MFC4261361.1"/>
    <property type="molecule type" value="Genomic_DNA"/>
</dbReference>